<dbReference type="RefSeq" id="WP_213500558.1">
    <property type="nucleotide sequence ID" value="NZ_CP074694.1"/>
</dbReference>
<gene>
    <name evidence="5" type="ORF">KIH39_23020</name>
</gene>
<accession>A0A8E6EXD8</accession>
<dbReference type="Proteomes" id="UP000676194">
    <property type="component" value="Chromosome"/>
</dbReference>
<feature type="domain" description="Ketoreductase" evidence="4">
    <location>
        <begin position="8"/>
        <end position="181"/>
    </location>
</feature>
<dbReference type="InterPro" id="IPR002347">
    <property type="entry name" value="SDR_fam"/>
</dbReference>
<dbReference type="InterPro" id="IPR057326">
    <property type="entry name" value="KR_dom"/>
</dbReference>
<dbReference type="PRINTS" id="PR00080">
    <property type="entry name" value="SDRFAMILY"/>
</dbReference>
<dbReference type="CDD" id="cd05233">
    <property type="entry name" value="SDR_c"/>
    <property type="match status" value="1"/>
</dbReference>
<evidence type="ECO:0000313" key="5">
    <source>
        <dbReference type="EMBL" id="QVL34990.1"/>
    </source>
</evidence>
<dbReference type="PRINTS" id="PR00081">
    <property type="entry name" value="GDHRDH"/>
</dbReference>
<evidence type="ECO:0000313" key="6">
    <source>
        <dbReference type="Proteomes" id="UP000676194"/>
    </source>
</evidence>
<organism evidence="5 6">
    <name type="scientific">Telmatocola sphagniphila</name>
    <dbReference type="NCBI Taxonomy" id="1123043"/>
    <lineage>
        <taxon>Bacteria</taxon>
        <taxon>Pseudomonadati</taxon>
        <taxon>Planctomycetota</taxon>
        <taxon>Planctomycetia</taxon>
        <taxon>Gemmatales</taxon>
        <taxon>Gemmataceae</taxon>
    </lineage>
</organism>
<name>A0A8E6EXD8_9BACT</name>
<dbReference type="SUPFAM" id="SSF51735">
    <property type="entry name" value="NAD(P)-binding Rossmann-fold domains"/>
    <property type="match status" value="1"/>
</dbReference>
<keyword evidence="3" id="KW-0560">Oxidoreductase</keyword>
<dbReference type="KEGG" id="tsph:KIH39_23020"/>
<reference evidence="5" key="1">
    <citation type="submission" date="2021-05" db="EMBL/GenBank/DDBJ databases">
        <title>Complete genome sequence of the cellulolytic planctomycete Telmatocola sphagniphila SP2T and characterization of the first cellulase from planctomycetes.</title>
        <authorList>
            <person name="Rakitin A.L."/>
            <person name="Beletsky A.V."/>
            <person name="Naumoff D.G."/>
            <person name="Kulichevskaya I.S."/>
            <person name="Mardanov A.V."/>
            <person name="Ravin N.V."/>
            <person name="Dedysh S.N."/>
        </authorList>
    </citation>
    <scope>NUCLEOTIDE SEQUENCE</scope>
    <source>
        <strain evidence="5">SP2T</strain>
    </source>
</reference>
<dbReference type="EMBL" id="CP074694">
    <property type="protein sequence ID" value="QVL34990.1"/>
    <property type="molecule type" value="Genomic_DNA"/>
</dbReference>
<evidence type="ECO:0000256" key="2">
    <source>
        <dbReference type="ARBA" id="ARBA00022857"/>
    </source>
</evidence>
<dbReference type="Pfam" id="PF13561">
    <property type="entry name" value="adh_short_C2"/>
    <property type="match status" value="1"/>
</dbReference>
<evidence type="ECO:0000256" key="3">
    <source>
        <dbReference type="ARBA" id="ARBA00023002"/>
    </source>
</evidence>
<dbReference type="AlphaFoldDB" id="A0A8E6EXD8"/>
<comment type="similarity">
    <text evidence="1">Belongs to the short-chain dehydrogenases/reductases (SDR) family.</text>
</comment>
<dbReference type="PANTHER" id="PTHR43618">
    <property type="entry name" value="7-ALPHA-HYDROXYSTEROID DEHYDROGENASE"/>
    <property type="match status" value="1"/>
</dbReference>
<evidence type="ECO:0000256" key="1">
    <source>
        <dbReference type="ARBA" id="ARBA00006484"/>
    </source>
</evidence>
<dbReference type="InterPro" id="IPR036291">
    <property type="entry name" value="NAD(P)-bd_dom_sf"/>
</dbReference>
<dbReference type="Gene3D" id="3.40.50.720">
    <property type="entry name" value="NAD(P)-binding Rossmann-like Domain"/>
    <property type="match status" value="1"/>
</dbReference>
<proteinExistence type="inferred from homology"/>
<dbReference type="SMART" id="SM00822">
    <property type="entry name" value="PKS_KR"/>
    <property type="match status" value="1"/>
</dbReference>
<dbReference type="FunFam" id="3.40.50.720:FF:000084">
    <property type="entry name" value="Short-chain dehydrogenase reductase"/>
    <property type="match status" value="1"/>
</dbReference>
<dbReference type="PANTHER" id="PTHR43618:SF8">
    <property type="entry name" value="7ALPHA-HYDROXYSTEROID DEHYDROGENASE"/>
    <property type="match status" value="1"/>
</dbReference>
<dbReference type="PROSITE" id="PS00061">
    <property type="entry name" value="ADH_SHORT"/>
    <property type="match status" value="1"/>
</dbReference>
<protein>
    <submittedName>
        <fullName evidence="5">SDR family oxidoreductase</fullName>
    </submittedName>
</protein>
<keyword evidence="2" id="KW-0521">NADP</keyword>
<evidence type="ECO:0000259" key="4">
    <source>
        <dbReference type="SMART" id="SM00822"/>
    </source>
</evidence>
<dbReference type="InterPro" id="IPR020904">
    <property type="entry name" value="Sc_DH/Rdtase_CS"/>
</dbReference>
<dbReference type="GO" id="GO:0016491">
    <property type="term" value="F:oxidoreductase activity"/>
    <property type="evidence" value="ECO:0007669"/>
    <property type="project" value="UniProtKB-KW"/>
</dbReference>
<keyword evidence="6" id="KW-1185">Reference proteome</keyword>
<dbReference type="InterPro" id="IPR052178">
    <property type="entry name" value="Sec_Metab_Biosynth_SDR"/>
</dbReference>
<sequence>MSNRFERKFMLVAGGNSGIGLTMARLLASEGASVFITGGRQAELDEAIKEIGTNVIGIQGDVTKPADLDRLFAQIQETSGRLDVVVANAGSGKFVPFGSYTEEHLDATFAVNIKGTVFTVQKALPLLPNGASVVIIGSIAGVKGMPAFGVYAATKAALRSFVRTWSVDLKAKGIRFNIVSPGYIPTPGYDLAGITLESLEPVIPQIPLGRVGTTHEIASAVAFLASSESSYVQASELVVDGGLTEV</sequence>